<comment type="caution">
    <text evidence="12">The sequence shown here is derived from an EMBL/GenBank/DDBJ whole genome shotgun (WGS) entry which is preliminary data.</text>
</comment>
<dbReference type="GO" id="GO:0006313">
    <property type="term" value="P:DNA transposition"/>
    <property type="evidence" value="ECO:0007669"/>
    <property type="project" value="UniProtKB-UniRule"/>
</dbReference>
<comment type="similarity">
    <text evidence="9">Belongs to the 'phage' integrase family. XerC subfamily.</text>
</comment>
<comment type="subunit">
    <text evidence="9">Forms a cyclic heterotetrameric complex composed of two molecules of XerC and two molecules of XerD.</text>
</comment>
<evidence type="ECO:0000313" key="12">
    <source>
        <dbReference type="EMBL" id="GGZ22954.1"/>
    </source>
</evidence>
<name>A0A918PV58_9CAUL</name>
<reference evidence="12" key="2">
    <citation type="submission" date="2020-09" db="EMBL/GenBank/DDBJ databases">
        <authorList>
            <person name="Sun Q."/>
            <person name="Kim S."/>
        </authorList>
    </citation>
    <scope>NUCLEOTIDE SEQUENCE</scope>
    <source>
        <strain evidence="12">KCTC 32296</strain>
    </source>
</reference>
<dbReference type="InterPro" id="IPR044068">
    <property type="entry name" value="CB"/>
</dbReference>
<dbReference type="RefSeq" id="WP_189484761.1">
    <property type="nucleotide sequence ID" value="NZ_BMZB01000001.1"/>
</dbReference>
<keyword evidence="7 9" id="KW-0233">DNA recombination</keyword>
<evidence type="ECO:0000256" key="1">
    <source>
        <dbReference type="ARBA" id="ARBA00004496"/>
    </source>
</evidence>
<organism evidence="12 13">
    <name type="scientific">Asticcacaulis endophyticus</name>
    <dbReference type="NCBI Taxonomy" id="1395890"/>
    <lineage>
        <taxon>Bacteria</taxon>
        <taxon>Pseudomonadati</taxon>
        <taxon>Pseudomonadota</taxon>
        <taxon>Alphaproteobacteria</taxon>
        <taxon>Caulobacterales</taxon>
        <taxon>Caulobacteraceae</taxon>
        <taxon>Asticcacaulis</taxon>
    </lineage>
</organism>
<dbReference type="InterPro" id="IPR002104">
    <property type="entry name" value="Integrase_catalytic"/>
</dbReference>
<dbReference type="EMBL" id="BMZB01000001">
    <property type="protein sequence ID" value="GGZ22954.1"/>
    <property type="molecule type" value="Genomic_DNA"/>
</dbReference>
<dbReference type="SUPFAM" id="SSF56349">
    <property type="entry name" value="DNA breaking-rejoining enzymes"/>
    <property type="match status" value="1"/>
</dbReference>
<evidence type="ECO:0000256" key="4">
    <source>
        <dbReference type="ARBA" id="ARBA00022829"/>
    </source>
</evidence>
<dbReference type="AlphaFoldDB" id="A0A918PV58"/>
<dbReference type="GO" id="GO:0051301">
    <property type="term" value="P:cell division"/>
    <property type="evidence" value="ECO:0007669"/>
    <property type="project" value="UniProtKB-KW"/>
</dbReference>
<keyword evidence="2 9" id="KW-0963">Cytoplasm</keyword>
<dbReference type="GO" id="GO:0005737">
    <property type="term" value="C:cytoplasm"/>
    <property type="evidence" value="ECO:0007669"/>
    <property type="project" value="UniProtKB-SubCell"/>
</dbReference>
<gene>
    <name evidence="9 12" type="primary">xerC</name>
    <name evidence="12" type="ORF">GCM10011273_04810</name>
</gene>
<evidence type="ECO:0000256" key="3">
    <source>
        <dbReference type="ARBA" id="ARBA00022618"/>
    </source>
</evidence>
<feature type="active site" evidence="9">
    <location>
        <position position="251"/>
    </location>
</feature>
<keyword evidence="5 9" id="KW-0229">DNA integration</keyword>
<evidence type="ECO:0000256" key="5">
    <source>
        <dbReference type="ARBA" id="ARBA00022908"/>
    </source>
</evidence>
<dbReference type="InterPro" id="IPR004107">
    <property type="entry name" value="Integrase_SAM-like_N"/>
</dbReference>
<feature type="active site" description="O-(3'-phospho-DNA)-tyrosine intermediate" evidence="9">
    <location>
        <position position="286"/>
    </location>
</feature>
<feature type="active site" evidence="9">
    <location>
        <position position="254"/>
    </location>
</feature>
<feature type="active site" evidence="9">
    <location>
        <position position="160"/>
    </location>
</feature>
<proteinExistence type="inferred from homology"/>
<dbReference type="PANTHER" id="PTHR30349">
    <property type="entry name" value="PHAGE INTEGRASE-RELATED"/>
    <property type="match status" value="1"/>
</dbReference>
<dbReference type="PROSITE" id="PS51898">
    <property type="entry name" value="TYR_RECOMBINASE"/>
    <property type="match status" value="1"/>
</dbReference>
<reference evidence="12" key="1">
    <citation type="journal article" date="2014" name="Int. J. Syst. Evol. Microbiol.">
        <title>Complete genome sequence of Corynebacterium casei LMG S-19264T (=DSM 44701T), isolated from a smear-ripened cheese.</title>
        <authorList>
            <consortium name="US DOE Joint Genome Institute (JGI-PGF)"/>
            <person name="Walter F."/>
            <person name="Albersmeier A."/>
            <person name="Kalinowski J."/>
            <person name="Ruckert C."/>
        </authorList>
    </citation>
    <scope>NUCLEOTIDE SEQUENCE</scope>
    <source>
        <strain evidence="12">KCTC 32296</strain>
    </source>
</reference>
<dbReference type="GO" id="GO:0009037">
    <property type="term" value="F:tyrosine-based site-specific recombinase activity"/>
    <property type="evidence" value="ECO:0007669"/>
    <property type="project" value="UniProtKB-UniRule"/>
</dbReference>
<dbReference type="InterPro" id="IPR010998">
    <property type="entry name" value="Integrase_recombinase_N"/>
</dbReference>
<evidence type="ECO:0000256" key="6">
    <source>
        <dbReference type="ARBA" id="ARBA00023125"/>
    </source>
</evidence>
<keyword evidence="6 9" id="KW-0238">DNA-binding</keyword>
<evidence type="ECO:0000256" key="8">
    <source>
        <dbReference type="ARBA" id="ARBA00023306"/>
    </source>
</evidence>
<dbReference type="PROSITE" id="PS51900">
    <property type="entry name" value="CB"/>
    <property type="match status" value="1"/>
</dbReference>
<dbReference type="GO" id="GO:0003677">
    <property type="term" value="F:DNA binding"/>
    <property type="evidence" value="ECO:0007669"/>
    <property type="project" value="UniProtKB-UniRule"/>
</dbReference>
<feature type="active site" evidence="9">
    <location>
        <position position="277"/>
    </location>
</feature>
<evidence type="ECO:0000313" key="13">
    <source>
        <dbReference type="Proteomes" id="UP000662572"/>
    </source>
</evidence>
<dbReference type="InterPro" id="IPR011010">
    <property type="entry name" value="DNA_brk_join_enz"/>
</dbReference>
<evidence type="ECO:0000256" key="2">
    <source>
        <dbReference type="ARBA" id="ARBA00022490"/>
    </source>
</evidence>
<dbReference type="InterPro" id="IPR013762">
    <property type="entry name" value="Integrase-like_cat_sf"/>
</dbReference>
<feature type="domain" description="Tyr recombinase" evidence="10">
    <location>
        <begin position="116"/>
        <end position="299"/>
    </location>
</feature>
<dbReference type="Gene3D" id="1.10.443.10">
    <property type="entry name" value="Intergrase catalytic core"/>
    <property type="match status" value="1"/>
</dbReference>
<keyword evidence="13" id="KW-1185">Reference proteome</keyword>
<dbReference type="InterPro" id="IPR050090">
    <property type="entry name" value="Tyrosine_recombinase_XerCD"/>
</dbReference>
<dbReference type="Pfam" id="PF00589">
    <property type="entry name" value="Phage_integrase"/>
    <property type="match status" value="1"/>
</dbReference>
<protein>
    <recommendedName>
        <fullName evidence="9">Tyrosine recombinase XerC</fullName>
    </recommendedName>
</protein>
<keyword evidence="4 9" id="KW-0159">Chromosome partition</keyword>
<keyword evidence="3 9" id="KW-0132">Cell division</keyword>
<evidence type="ECO:0000256" key="7">
    <source>
        <dbReference type="ARBA" id="ARBA00023172"/>
    </source>
</evidence>
<feature type="active site" evidence="9">
    <location>
        <position position="183"/>
    </location>
</feature>
<dbReference type="Pfam" id="PF02899">
    <property type="entry name" value="Phage_int_SAM_1"/>
    <property type="match status" value="1"/>
</dbReference>
<dbReference type="GO" id="GO:0007059">
    <property type="term" value="P:chromosome segregation"/>
    <property type="evidence" value="ECO:0007669"/>
    <property type="project" value="UniProtKB-UniRule"/>
</dbReference>
<dbReference type="Gene3D" id="1.10.150.130">
    <property type="match status" value="1"/>
</dbReference>
<dbReference type="InterPro" id="IPR023009">
    <property type="entry name" value="Tyrosine_recombinase_XerC/XerD"/>
</dbReference>
<evidence type="ECO:0000259" key="10">
    <source>
        <dbReference type="PROSITE" id="PS51898"/>
    </source>
</evidence>
<keyword evidence="8 9" id="KW-0131">Cell cycle</keyword>
<evidence type="ECO:0000256" key="9">
    <source>
        <dbReference type="HAMAP-Rule" id="MF_01808"/>
    </source>
</evidence>
<accession>A0A918PV58</accession>
<comment type="subcellular location">
    <subcellularLocation>
        <location evidence="1 9">Cytoplasm</location>
    </subcellularLocation>
</comment>
<evidence type="ECO:0000259" key="11">
    <source>
        <dbReference type="PROSITE" id="PS51900"/>
    </source>
</evidence>
<comment type="function">
    <text evidence="9">Site-specific tyrosine recombinase, which acts by catalyzing the cutting and rejoining of the recombining DNA molecules. The XerC-XerD complex is essential to convert dimers of the bacterial chromosome into monomers to permit their segregation at cell division. It also contributes to the segregational stability of plasmids.</text>
</comment>
<sequence length="305" mass="33964">MIAIDEARHQWLLYLKAQRRVAPKTLEAYAHATALYFGHMRAAIGNNLNLTDLSELTSADIRGWMAHLRGKDPPLSPRSLAQHLSAVKSFHSYLDLHLGIANTHVALMRGPRLKTTLPRPLNQDQAIGLMQDTLMRDDLEPWEAARDRAVFMLLYGCGLRISEALSLTVKDTPLSDTLRMMGKGNKMRIVPVLDEVRAAIDAYKAQQPFSLKPEDKLFRAKRGGDLSARQVQTSMAHMRGRLGLNERATPHALRHSFATHLLGSGADLRSIQELLGHASLSTTQKYTQVDTERLLNAYAAAHPKG</sequence>
<dbReference type="Proteomes" id="UP000662572">
    <property type="component" value="Unassembled WGS sequence"/>
</dbReference>
<dbReference type="HAMAP" id="MF_01808">
    <property type="entry name" value="Recomb_XerC_XerD"/>
    <property type="match status" value="1"/>
</dbReference>
<feature type="domain" description="Core-binding (CB)" evidence="11">
    <location>
        <begin position="2"/>
        <end position="95"/>
    </location>
</feature>
<dbReference type="PANTHER" id="PTHR30349:SF90">
    <property type="entry name" value="TYROSINE RECOMBINASE XERD"/>
    <property type="match status" value="1"/>
</dbReference>